<dbReference type="Proteomes" id="UP001595912">
    <property type="component" value="Unassembled WGS sequence"/>
</dbReference>
<evidence type="ECO:0000259" key="3">
    <source>
        <dbReference type="PROSITE" id="PS50043"/>
    </source>
</evidence>
<evidence type="ECO:0000313" key="4">
    <source>
        <dbReference type="EMBL" id="MFC5001808.1"/>
    </source>
</evidence>
<dbReference type="PANTHER" id="PTHR16305">
    <property type="entry name" value="TESTICULAR SOLUBLE ADENYLYL CYCLASE"/>
    <property type="match status" value="1"/>
</dbReference>
<dbReference type="InterPro" id="IPR027417">
    <property type="entry name" value="P-loop_NTPase"/>
</dbReference>
<dbReference type="SMART" id="SM00421">
    <property type="entry name" value="HTH_LUXR"/>
    <property type="match status" value="1"/>
</dbReference>
<dbReference type="SUPFAM" id="SSF52540">
    <property type="entry name" value="P-loop containing nucleoside triphosphate hydrolases"/>
    <property type="match status" value="1"/>
</dbReference>
<dbReference type="Pfam" id="PF13191">
    <property type="entry name" value="AAA_16"/>
    <property type="match status" value="1"/>
</dbReference>
<accession>A0ABV9W2D0</accession>
<proteinExistence type="predicted"/>
<dbReference type="InterPro" id="IPR000792">
    <property type="entry name" value="Tscrpt_reg_LuxR_C"/>
</dbReference>
<dbReference type="PANTHER" id="PTHR16305:SF35">
    <property type="entry name" value="TRANSCRIPTIONAL ACTIVATOR DOMAIN"/>
    <property type="match status" value="1"/>
</dbReference>
<evidence type="ECO:0000256" key="2">
    <source>
        <dbReference type="ARBA" id="ARBA00022840"/>
    </source>
</evidence>
<protein>
    <submittedName>
        <fullName evidence="4">ATP-binding protein</fullName>
    </submittedName>
</protein>
<dbReference type="CDD" id="cd06170">
    <property type="entry name" value="LuxR_C_like"/>
    <property type="match status" value="1"/>
</dbReference>
<dbReference type="InterPro" id="IPR041664">
    <property type="entry name" value="AAA_16"/>
</dbReference>
<dbReference type="InterPro" id="IPR011990">
    <property type="entry name" value="TPR-like_helical_dom_sf"/>
</dbReference>
<dbReference type="RefSeq" id="WP_380119290.1">
    <property type="nucleotide sequence ID" value="NZ_JBHSIU010000039.1"/>
</dbReference>
<dbReference type="PROSITE" id="PS00622">
    <property type="entry name" value="HTH_LUXR_1"/>
    <property type="match status" value="1"/>
</dbReference>
<dbReference type="EMBL" id="JBHSIU010000039">
    <property type="protein sequence ID" value="MFC5001808.1"/>
    <property type="molecule type" value="Genomic_DNA"/>
</dbReference>
<dbReference type="PRINTS" id="PR00038">
    <property type="entry name" value="HTHLUXR"/>
</dbReference>
<evidence type="ECO:0000313" key="5">
    <source>
        <dbReference type="Proteomes" id="UP001595912"/>
    </source>
</evidence>
<dbReference type="SUPFAM" id="SSF48452">
    <property type="entry name" value="TPR-like"/>
    <property type="match status" value="1"/>
</dbReference>
<keyword evidence="2 4" id="KW-0067">ATP-binding</keyword>
<dbReference type="InterPro" id="IPR016032">
    <property type="entry name" value="Sig_transdc_resp-reg_C-effctor"/>
</dbReference>
<dbReference type="SUPFAM" id="SSF46894">
    <property type="entry name" value="C-terminal effector domain of the bipartite response regulators"/>
    <property type="match status" value="1"/>
</dbReference>
<dbReference type="PROSITE" id="PS50043">
    <property type="entry name" value="HTH_LUXR_2"/>
    <property type="match status" value="1"/>
</dbReference>
<keyword evidence="1" id="KW-0547">Nucleotide-binding</keyword>
<dbReference type="Gene3D" id="1.10.10.10">
    <property type="entry name" value="Winged helix-like DNA-binding domain superfamily/Winged helix DNA-binding domain"/>
    <property type="match status" value="1"/>
</dbReference>
<dbReference type="Gene3D" id="1.25.40.10">
    <property type="entry name" value="Tetratricopeptide repeat domain"/>
    <property type="match status" value="1"/>
</dbReference>
<organism evidence="4 5">
    <name type="scientific">Dactylosporangium cerinum</name>
    <dbReference type="NCBI Taxonomy" id="1434730"/>
    <lineage>
        <taxon>Bacteria</taxon>
        <taxon>Bacillati</taxon>
        <taxon>Actinomycetota</taxon>
        <taxon>Actinomycetes</taxon>
        <taxon>Micromonosporales</taxon>
        <taxon>Micromonosporaceae</taxon>
        <taxon>Dactylosporangium</taxon>
    </lineage>
</organism>
<dbReference type="Pfam" id="PF00196">
    <property type="entry name" value="GerE"/>
    <property type="match status" value="1"/>
</dbReference>
<dbReference type="InterPro" id="IPR036388">
    <property type="entry name" value="WH-like_DNA-bd_sf"/>
</dbReference>
<reference evidence="5" key="1">
    <citation type="journal article" date="2019" name="Int. J. Syst. Evol. Microbiol.">
        <title>The Global Catalogue of Microorganisms (GCM) 10K type strain sequencing project: providing services to taxonomists for standard genome sequencing and annotation.</title>
        <authorList>
            <consortium name="The Broad Institute Genomics Platform"/>
            <consortium name="The Broad Institute Genome Sequencing Center for Infectious Disease"/>
            <person name="Wu L."/>
            <person name="Ma J."/>
        </authorList>
    </citation>
    <scope>NUCLEOTIDE SEQUENCE [LARGE SCALE GENOMIC DNA]</scope>
    <source>
        <strain evidence="5">CGMCC 4.7152</strain>
    </source>
</reference>
<dbReference type="GO" id="GO:0005524">
    <property type="term" value="F:ATP binding"/>
    <property type="evidence" value="ECO:0007669"/>
    <property type="project" value="UniProtKB-KW"/>
</dbReference>
<keyword evidence="5" id="KW-1185">Reference proteome</keyword>
<feature type="domain" description="HTH luxR-type" evidence="3">
    <location>
        <begin position="849"/>
        <end position="914"/>
    </location>
</feature>
<gene>
    <name evidence="4" type="ORF">ACFPIJ_28715</name>
</gene>
<evidence type="ECO:0000256" key="1">
    <source>
        <dbReference type="ARBA" id="ARBA00022741"/>
    </source>
</evidence>
<sequence>MSITVNNLGPLLGRDAETELLGSLLDGIRGSGGPLVLYGEPGIGKSRLLAVAAAVARERGFTVLSTTGVQSEAHLAFAGLHQLLRPVRFRAADLPATQRAALDAAFGLAQEPAPERFRIAMAVLDLLCEVATDAPLLVLAEDAQWLDRPTTEVLAFVARRIQSDPIVLVAAAREGYPSPLVDAGLPQHRLSGLAPADAMTLLDASAQELSPVIRDRLLSEAAGNPLALIELPITAARLEPIAPGSLPLTQRLEQAFAARVSDLPEATRLLLLVTAHSDDERVSDILEAAGAVAGTTLGLELLEPAAEAAIVDLDLHTVRFRHPLIRSAVRQSASLSRRRQVHEALAEVLRAEPDRRVWHRAALISGTHEEIAKELEEAAGRARRRGALAVAVTALRRAAQLSPSKQRVRRLLAAAQLAFELGQRDVVTPILREVEHLDPDPIERARATWIEEVVHTRPLGDAPRAAGLIAAAEHAGKAGDHDLQLDMAWLVAVRAWMVDPVPSARRVLVEAANRLGDPESADLRILAIQAYADPFGTAPAVVERVRAAAADLHRDTDAARLLGPAAAAVGDFDLAARFLGEAVDGLRTQGRLGHLPRMLTLQGSMAAQVADWAVAIPAAEEARRLATELGEPQWIAAADTVDSIIAGIRGDPDAAERAAARAERIAVPTGANITVAFAQFGRIFAALGAGRHSDAYEVAERLFDPASPAHHPIVACWLIGDLAEAALHTGRINEARARVKQVESATGDIPGTCIAVGLLHARALLAQDPQEAAGRFEEALGADLTHWPLQRARLLLAHGQWLRRQRRIAESRTPLRDARDAFDTMSCAAWSNQARRELRASGEASRRRDLAARDQLTAQELQIAQLAAQGLSNRDIGQQLYLSHRTIGTHLYRVFPKLGITSRGELRSALSARTALREP</sequence>
<name>A0ABV9W2D0_9ACTN</name>
<comment type="caution">
    <text evidence="4">The sequence shown here is derived from an EMBL/GenBank/DDBJ whole genome shotgun (WGS) entry which is preliminary data.</text>
</comment>